<evidence type="ECO:0000313" key="1">
    <source>
        <dbReference type="EMBL" id="KAG8015153.1"/>
    </source>
</evidence>
<sequence length="460" mass="52331">MPISVERQSSFSSRSITGSSAVSVSGAMQLAGQFGQSSLFGSSSGQASLFGSSSGQTSLFGSSSFQTRSPSVYGGAGGYGTRISQSVFTSGSMGSYQETSVIGNEKMKMQNLNDRLASYLTKVRTLEAANRKLELQIREYYEKRAPSVSADYTSFFATITDLRAKIQRSFLENERIRLQMDNNQLTVDDFKMKYEMEMNLRLNVDADVARYRGVRDSLTLGISDLEMQIEGLKEELAYMKSNHEEEMRLLRVQQSGKVNVEVDSTESVDLSKILEEMRLQYESVVQNNNIQLEKWFKSQLDILITTRTKETTEVKTFLKELSELKRTYQSIEINRNSVLTEIQCLKRNVEETKARYSFELSQLQLTINTMETQLQQLFASMEQQKSEYSILLDIKMRLELEIAEYRRLLEGDHYESPDALCLFSAEHKPHIERRVKTIVEEIIDGKVVSSSVDTQVEDIQ</sequence>
<name>A0ACB7FMA3_NIBAL</name>
<evidence type="ECO:0000313" key="2">
    <source>
        <dbReference type="Proteomes" id="UP000805704"/>
    </source>
</evidence>
<keyword evidence="2" id="KW-1185">Reference proteome</keyword>
<accession>A0ACB7FMA3</accession>
<gene>
    <name evidence="1" type="primary">KRT17.3</name>
    <name evidence="1" type="ORF">GBF38_022467</name>
</gene>
<reference evidence="1" key="1">
    <citation type="submission" date="2020-04" db="EMBL/GenBank/DDBJ databases">
        <title>A chromosome-scale assembly and high-density genetic map of the yellow drum (Nibea albiflora) genome.</title>
        <authorList>
            <person name="Xu D."/>
            <person name="Zhang W."/>
            <person name="Chen R."/>
            <person name="Tan P."/>
            <person name="Wang L."/>
            <person name="Song H."/>
            <person name="Tian L."/>
            <person name="Zhu Q."/>
            <person name="Wang B."/>
        </authorList>
    </citation>
    <scope>NUCLEOTIDE SEQUENCE</scope>
    <source>
        <strain evidence="1">ZJHYS-2018</strain>
    </source>
</reference>
<proteinExistence type="predicted"/>
<dbReference type="Proteomes" id="UP000805704">
    <property type="component" value="Chromosome 1"/>
</dbReference>
<organism evidence="1 2">
    <name type="scientific">Nibea albiflora</name>
    <name type="common">Yellow drum</name>
    <name type="synonym">Corvina albiflora</name>
    <dbReference type="NCBI Taxonomy" id="240163"/>
    <lineage>
        <taxon>Eukaryota</taxon>
        <taxon>Metazoa</taxon>
        <taxon>Chordata</taxon>
        <taxon>Craniata</taxon>
        <taxon>Vertebrata</taxon>
        <taxon>Euteleostomi</taxon>
        <taxon>Actinopterygii</taxon>
        <taxon>Neopterygii</taxon>
        <taxon>Teleostei</taxon>
        <taxon>Neoteleostei</taxon>
        <taxon>Acanthomorphata</taxon>
        <taxon>Eupercaria</taxon>
        <taxon>Sciaenidae</taxon>
        <taxon>Nibea</taxon>
    </lineage>
</organism>
<comment type="caution">
    <text evidence="1">The sequence shown here is derived from an EMBL/GenBank/DDBJ whole genome shotgun (WGS) entry which is preliminary data.</text>
</comment>
<protein>
    <submittedName>
        <fullName evidence="1">Keratin</fullName>
    </submittedName>
</protein>
<dbReference type="EMBL" id="CM024789">
    <property type="protein sequence ID" value="KAG8015153.1"/>
    <property type="molecule type" value="Genomic_DNA"/>
</dbReference>